<dbReference type="InterPro" id="IPR004365">
    <property type="entry name" value="NA-bd_OB_tRNA"/>
</dbReference>
<dbReference type="SUPFAM" id="SSF55681">
    <property type="entry name" value="Class II aaRS and biotin synthetases"/>
    <property type="match status" value="1"/>
</dbReference>
<dbReference type="InterPro" id="IPR004364">
    <property type="entry name" value="Aa-tRNA-synt_II"/>
</dbReference>
<dbReference type="InterPro" id="IPR004524">
    <property type="entry name" value="Asp-tRNA-ligase_1"/>
</dbReference>
<dbReference type="VEuPathDB" id="FungiDB:B1J91_H05907g"/>
<dbReference type="PANTHER" id="PTHR22594:SF5">
    <property type="entry name" value="ASPARTATE--TRNA LIGASE, MITOCHONDRIAL"/>
    <property type="match status" value="1"/>
</dbReference>
<evidence type="ECO:0000256" key="5">
    <source>
        <dbReference type="ARBA" id="ARBA00022917"/>
    </source>
</evidence>
<evidence type="ECO:0000256" key="4">
    <source>
        <dbReference type="ARBA" id="ARBA00022840"/>
    </source>
</evidence>
<name>A0A0W0CU30_CANGB</name>
<dbReference type="Gene3D" id="2.40.50.140">
    <property type="entry name" value="Nucleic acid-binding proteins"/>
    <property type="match status" value="1"/>
</dbReference>
<dbReference type="InterPro" id="IPR002312">
    <property type="entry name" value="Asp/Asn-tRNA-synth_IIb"/>
</dbReference>
<dbReference type="GO" id="GO:0003676">
    <property type="term" value="F:nucleic acid binding"/>
    <property type="evidence" value="ECO:0007669"/>
    <property type="project" value="InterPro"/>
</dbReference>
<dbReference type="SUPFAM" id="SSF50249">
    <property type="entry name" value="Nucleic acid-binding proteins"/>
    <property type="match status" value="1"/>
</dbReference>
<dbReference type="VEuPathDB" id="FungiDB:GVI51_H05775"/>
<dbReference type="Pfam" id="PF00152">
    <property type="entry name" value="tRNA-synt_2"/>
    <property type="match status" value="1"/>
</dbReference>
<dbReference type="PROSITE" id="PS50862">
    <property type="entry name" value="AA_TRNA_LIGASE_II"/>
    <property type="match status" value="1"/>
</dbReference>
<proteinExistence type="inferred from homology"/>
<keyword evidence="5" id="KW-0648">Protein biosynthesis</keyword>
<dbReference type="PANTHER" id="PTHR22594">
    <property type="entry name" value="ASPARTYL/LYSYL-TRNA SYNTHETASE"/>
    <property type="match status" value="1"/>
</dbReference>
<protein>
    <submittedName>
        <fullName evidence="8">Aspartate--tRNA ligase, mitochondrial</fullName>
    </submittedName>
</protein>
<keyword evidence="2 8" id="KW-0436">Ligase</keyword>
<dbReference type="VEuPathDB" id="FungiDB:CAGL0H05907g"/>
<keyword evidence="6" id="KW-0030">Aminoacyl-tRNA synthetase</keyword>
<dbReference type="AlphaFoldDB" id="A0A0W0CU30"/>
<keyword evidence="3" id="KW-0547">Nucleotide-binding</keyword>
<gene>
    <name evidence="8" type="ORF">AO440_002145</name>
</gene>
<keyword evidence="4" id="KW-0067">ATP-binding</keyword>
<dbReference type="Gene3D" id="3.30.1360.30">
    <property type="entry name" value="GAD-like domain"/>
    <property type="match status" value="1"/>
</dbReference>
<evidence type="ECO:0000256" key="2">
    <source>
        <dbReference type="ARBA" id="ARBA00022598"/>
    </source>
</evidence>
<dbReference type="NCBIfam" id="TIGR00459">
    <property type="entry name" value="aspS_bact"/>
    <property type="match status" value="1"/>
</dbReference>
<dbReference type="PhylomeDB" id="A0A0W0CU30"/>
<evidence type="ECO:0000256" key="6">
    <source>
        <dbReference type="ARBA" id="ARBA00023146"/>
    </source>
</evidence>
<dbReference type="InterPro" id="IPR004115">
    <property type="entry name" value="GAD-like_sf"/>
</dbReference>
<dbReference type="PRINTS" id="PR01042">
    <property type="entry name" value="TRNASYNTHASP"/>
</dbReference>
<dbReference type="OMA" id="LCGWVDR"/>
<dbReference type="Pfam" id="PF01336">
    <property type="entry name" value="tRNA_anti-codon"/>
    <property type="match status" value="1"/>
</dbReference>
<dbReference type="CDD" id="cd04321">
    <property type="entry name" value="ScAspRS_mt_like_N"/>
    <property type="match status" value="1"/>
</dbReference>
<dbReference type="Gene3D" id="3.30.930.10">
    <property type="entry name" value="Bira Bifunctional Protein, Domain 2"/>
    <property type="match status" value="1"/>
</dbReference>
<dbReference type="VEuPathDB" id="FungiDB:GWK60_H05841"/>
<dbReference type="GO" id="GO:0004815">
    <property type="term" value="F:aspartate-tRNA ligase activity"/>
    <property type="evidence" value="ECO:0007669"/>
    <property type="project" value="EnsemblFungi"/>
</dbReference>
<feature type="domain" description="Aminoacyl-transfer RNA synthetases class-II family profile" evidence="7">
    <location>
        <begin position="169"/>
        <end position="623"/>
    </location>
</feature>
<evidence type="ECO:0000313" key="9">
    <source>
        <dbReference type="Proteomes" id="UP000054886"/>
    </source>
</evidence>
<evidence type="ECO:0000256" key="3">
    <source>
        <dbReference type="ARBA" id="ARBA00022741"/>
    </source>
</evidence>
<dbReference type="HAMAP" id="MF_00044">
    <property type="entry name" value="Asp_tRNA_synth_type1"/>
    <property type="match status" value="1"/>
</dbReference>
<evidence type="ECO:0000256" key="1">
    <source>
        <dbReference type="ARBA" id="ARBA00006303"/>
    </source>
</evidence>
<dbReference type="InterPro" id="IPR045864">
    <property type="entry name" value="aa-tRNA-synth_II/BPL/LPL"/>
</dbReference>
<dbReference type="InterPro" id="IPR012340">
    <property type="entry name" value="NA-bd_OB-fold"/>
</dbReference>
<sequence>MFAKGVNSKLLRRWYQLPAKELIRDKFEFETSNLRVRELVTGADIVLNGWIDSKPKRISKSLIFGQLRDSNGDRVQLVDTNSLLRKCKVEDVVQVRGKVQLKRETGSSNLDNKKFEVVVDHVKTLNAANKKPSELKELRDTSPELVPPEFRYIQLRTARYQNYLRTRYEVSKTLRQILDQDGFTEIETPTLFKATPEGAREFMVPTRVSAKIKQVDKIVPMFYALTQSPQQYKQLLMASGVPKYFQFARCYRDEDLRADRQPEFTQLDMEMSFASQKDVMSVIEKCITSVWKKFRTKESTGLLTLDRNHSLTPTDASNLYRMTYKEAMTNYGIDKPDLRAPSLRILNMKELGAYSNINPAFPIFEIMIIKKAFTDKNDYKKKWSFLSNDDNYNYRKPIVVPISTDLETKNWYEKFMRIASFENTHMLNKAIRLEVGDIVVGSNREIDTRIFENPTPLGRARQLILQNNETKDIVRETNKDVAVWVVDFPLLSPKETEIKNTKHKEMYPIYEDRTVISTHHPFTMVQLQDYDKLTTNPIDCLGQHYDLVMNGIELGGGSTRIHDPELQKFMFENVLKISNYQILFGHLLSAFETGTPPHAGFAIGYDRMCAMLCGTDSIRDVIPFPKSITGSDLVVQSPSTIAEDILRDYKIEYLSRNSE</sequence>
<accession>A0A0W0CU30</accession>
<dbReference type="EMBL" id="LLZZ01000173">
    <property type="protein sequence ID" value="KTA96332.1"/>
    <property type="molecule type" value="Genomic_DNA"/>
</dbReference>
<comment type="similarity">
    <text evidence="1">Belongs to the class-II aminoacyl-tRNA synthetase family. Type 1 subfamily.</text>
</comment>
<comment type="caution">
    <text evidence="8">The sequence shown here is derived from an EMBL/GenBank/DDBJ whole genome shotgun (WGS) entry which is preliminary data.</text>
</comment>
<dbReference type="InterPro" id="IPR006195">
    <property type="entry name" value="aa-tRNA-synth_II"/>
</dbReference>
<reference evidence="8 9" key="1">
    <citation type="submission" date="2015-10" db="EMBL/GenBank/DDBJ databases">
        <title>Draft genomes sequences of Candida glabrata isolates 1A, 1B, 2A, 2B, 3A and 3B.</title>
        <authorList>
            <person name="Haavelsrud O.E."/>
            <person name="Gaustad P."/>
        </authorList>
    </citation>
    <scope>NUCLEOTIDE SEQUENCE [LARGE SCALE GENOMIC DNA]</scope>
    <source>
        <strain evidence="8">910700640</strain>
    </source>
</reference>
<dbReference type="NCBIfam" id="NF001750">
    <property type="entry name" value="PRK00476.1"/>
    <property type="match status" value="1"/>
</dbReference>
<organism evidence="8 9">
    <name type="scientific">Candida glabrata</name>
    <name type="common">Yeast</name>
    <name type="synonym">Torulopsis glabrata</name>
    <dbReference type="NCBI Taxonomy" id="5478"/>
    <lineage>
        <taxon>Eukaryota</taxon>
        <taxon>Fungi</taxon>
        <taxon>Dikarya</taxon>
        <taxon>Ascomycota</taxon>
        <taxon>Saccharomycotina</taxon>
        <taxon>Saccharomycetes</taxon>
        <taxon>Saccharomycetales</taxon>
        <taxon>Saccharomycetaceae</taxon>
        <taxon>Nakaseomyces</taxon>
    </lineage>
</organism>
<dbReference type="Proteomes" id="UP000054886">
    <property type="component" value="Unassembled WGS sequence"/>
</dbReference>
<dbReference type="GO" id="GO:0070146">
    <property type="term" value="P:mitochondrial aspartyl-tRNA aminoacylation"/>
    <property type="evidence" value="ECO:0007669"/>
    <property type="project" value="EnsemblFungi"/>
</dbReference>
<evidence type="ECO:0000313" key="8">
    <source>
        <dbReference type="EMBL" id="KTA96332.1"/>
    </source>
</evidence>
<dbReference type="GO" id="GO:0005524">
    <property type="term" value="F:ATP binding"/>
    <property type="evidence" value="ECO:0007669"/>
    <property type="project" value="UniProtKB-KW"/>
</dbReference>
<evidence type="ECO:0000259" key="7">
    <source>
        <dbReference type="PROSITE" id="PS50862"/>
    </source>
</evidence>
<dbReference type="GO" id="GO:0005739">
    <property type="term" value="C:mitochondrion"/>
    <property type="evidence" value="ECO:0007669"/>
    <property type="project" value="EnsemblFungi"/>
</dbReference>